<dbReference type="RefSeq" id="WP_386024423.1">
    <property type="nucleotide sequence ID" value="NZ_JBHUHX010000010.1"/>
</dbReference>
<gene>
    <name evidence="1" type="ORF">ACFSJC_05650</name>
</gene>
<evidence type="ECO:0000313" key="1">
    <source>
        <dbReference type="EMBL" id="MFD2111321.1"/>
    </source>
</evidence>
<evidence type="ECO:0008006" key="3">
    <source>
        <dbReference type="Google" id="ProtNLM"/>
    </source>
</evidence>
<protein>
    <recommendedName>
        <fullName evidence="3">DUF1508 domain-containing protein</fullName>
    </recommendedName>
</protein>
<sequence length="97" mass="10505">MRTHDQILAPGSTDKTIATADLKIRSTISLDVDVGQNSWMWKVYLNKAELTSRSGYDTHAEASQAGLMEWDRIVSAVTGSNINAIRANVAASEVPSV</sequence>
<evidence type="ECO:0000313" key="2">
    <source>
        <dbReference type="Proteomes" id="UP001597337"/>
    </source>
</evidence>
<keyword evidence="2" id="KW-1185">Reference proteome</keyword>
<accession>A0ABW4Y579</accession>
<reference evidence="2" key="1">
    <citation type="journal article" date="2019" name="Int. J. Syst. Evol. Microbiol.">
        <title>The Global Catalogue of Microorganisms (GCM) 10K type strain sequencing project: providing services to taxonomists for standard genome sequencing and annotation.</title>
        <authorList>
            <consortium name="The Broad Institute Genomics Platform"/>
            <consortium name="The Broad Institute Genome Sequencing Center for Infectious Disease"/>
            <person name="Wu L."/>
            <person name="Ma J."/>
        </authorList>
    </citation>
    <scope>NUCLEOTIDE SEQUENCE [LARGE SCALE GENOMIC DNA]</scope>
    <source>
        <strain evidence="2">KACC 12597</strain>
    </source>
</reference>
<comment type="caution">
    <text evidence="1">The sequence shown here is derived from an EMBL/GenBank/DDBJ whole genome shotgun (WGS) entry which is preliminary data.</text>
</comment>
<dbReference type="Proteomes" id="UP001597337">
    <property type="component" value="Unassembled WGS sequence"/>
</dbReference>
<name>A0ABW4Y579_9GAMM</name>
<proteinExistence type="predicted"/>
<organism evidence="1 2">
    <name type="scientific">Thiorhodococcus fuscus</name>
    <dbReference type="NCBI Taxonomy" id="527200"/>
    <lineage>
        <taxon>Bacteria</taxon>
        <taxon>Pseudomonadati</taxon>
        <taxon>Pseudomonadota</taxon>
        <taxon>Gammaproteobacteria</taxon>
        <taxon>Chromatiales</taxon>
        <taxon>Chromatiaceae</taxon>
        <taxon>Thiorhodococcus</taxon>
    </lineage>
</organism>
<dbReference type="EMBL" id="JBHUHX010000010">
    <property type="protein sequence ID" value="MFD2111321.1"/>
    <property type="molecule type" value="Genomic_DNA"/>
</dbReference>